<evidence type="ECO:0000313" key="1">
    <source>
        <dbReference type="EMBL" id="SCU67579.1"/>
    </source>
</evidence>
<name>A0A1G4I6Z8_TRYEQ</name>
<gene>
    <name evidence="1" type="ORF">TEOVI_000517000</name>
</gene>
<dbReference type="VEuPathDB" id="TriTrypDB:TEOVI_000517000"/>
<dbReference type="RefSeq" id="XP_067078876.1">
    <property type="nucleotide sequence ID" value="XM_067222775.1"/>
</dbReference>
<dbReference type="EMBL" id="CZPT02000771">
    <property type="protein sequence ID" value="SCU67579.1"/>
    <property type="molecule type" value="Genomic_DNA"/>
</dbReference>
<organism evidence="1 2">
    <name type="scientific">Trypanosoma equiperdum</name>
    <dbReference type="NCBI Taxonomy" id="5694"/>
    <lineage>
        <taxon>Eukaryota</taxon>
        <taxon>Discoba</taxon>
        <taxon>Euglenozoa</taxon>
        <taxon>Kinetoplastea</taxon>
        <taxon>Metakinetoplastina</taxon>
        <taxon>Trypanosomatida</taxon>
        <taxon>Trypanosomatidae</taxon>
        <taxon>Trypanosoma</taxon>
    </lineage>
</organism>
<dbReference type="GeneID" id="92379110"/>
<keyword evidence="2" id="KW-1185">Reference proteome</keyword>
<sequence>MVAALLCHVQLLRLSTWKLSNNPATDRMIPPAASVSAASPYRVNLVHCALRGLLGGCLGVSSLTLHFVTTSVVFFPSPCIRTCCADGQPHVCSRCVAQGPRLSLDAPRSFQLASVPQQVPSRVSDSPSLQRQYFLSDRLFSRLPVLCLPIPPRAPSLTFFASFQPYSPFSNGHGVSPLSKMRGCKQSAFEPHHHRLWVRFALSFSLSRSLWPSIPPIASRRCEYFSYPHHHLGSRTG</sequence>
<proteinExistence type="predicted"/>
<accession>A0A1G4I6Z8</accession>
<protein>
    <submittedName>
        <fullName evidence="1">Uncharacterized protein</fullName>
    </submittedName>
</protein>
<dbReference type="Proteomes" id="UP000195570">
    <property type="component" value="Unassembled WGS sequence"/>
</dbReference>
<evidence type="ECO:0000313" key="2">
    <source>
        <dbReference type="Proteomes" id="UP000195570"/>
    </source>
</evidence>
<comment type="caution">
    <text evidence="1">The sequence shown here is derived from an EMBL/GenBank/DDBJ whole genome shotgun (WGS) entry which is preliminary data.</text>
</comment>
<reference evidence="1" key="1">
    <citation type="submission" date="2016-09" db="EMBL/GenBank/DDBJ databases">
        <authorList>
            <person name="Hebert L."/>
            <person name="Moumen B."/>
        </authorList>
    </citation>
    <scope>NUCLEOTIDE SEQUENCE [LARGE SCALE GENOMIC DNA]</scope>
    <source>
        <strain evidence="1">OVI</strain>
    </source>
</reference>
<dbReference type="AlphaFoldDB" id="A0A1G4I6Z8"/>